<feature type="non-terminal residue" evidence="1">
    <location>
        <position position="43"/>
    </location>
</feature>
<evidence type="ECO:0000313" key="1">
    <source>
        <dbReference type="EMBL" id="CAI9589017.1"/>
    </source>
</evidence>
<sequence length="43" mass="5029">MSCQSAPVYQNIFLHLSSLQMSYMKRTKHATWLSYLSLIMCCL</sequence>
<dbReference type="EMBL" id="CATNWA010016016">
    <property type="protein sequence ID" value="CAI9589017.1"/>
    <property type="molecule type" value="Genomic_DNA"/>
</dbReference>
<evidence type="ECO:0000313" key="2">
    <source>
        <dbReference type="Proteomes" id="UP001162483"/>
    </source>
</evidence>
<accession>A0ABN9EW94</accession>
<reference evidence="1" key="1">
    <citation type="submission" date="2023-05" db="EMBL/GenBank/DDBJ databases">
        <authorList>
            <person name="Stuckert A."/>
        </authorList>
    </citation>
    <scope>NUCLEOTIDE SEQUENCE</scope>
</reference>
<dbReference type="Proteomes" id="UP001162483">
    <property type="component" value="Unassembled WGS sequence"/>
</dbReference>
<keyword evidence="2" id="KW-1185">Reference proteome</keyword>
<protein>
    <submittedName>
        <fullName evidence="1">Uncharacterized protein</fullName>
    </submittedName>
</protein>
<organism evidence="1 2">
    <name type="scientific">Staurois parvus</name>
    <dbReference type="NCBI Taxonomy" id="386267"/>
    <lineage>
        <taxon>Eukaryota</taxon>
        <taxon>Metazoa</taxon>
        <taxon>Chordata</taxon>
        <taxon>Craniata</taxon>
        <taxon>Vertebrata</taxon>
        <taxon>Euteleostomi</taxon>
        <taxon>Amphibia</taxon>
        <taxon>Batrachia</taxon>
        <taxon>Anura</taxon>
        <taxon>Neobatrachia</taxon>
        <taxon>Ranoidea</taxon>
        <taxon>Ranidae</taxon>
        <taxon>Staurois</taxon>
    </lineage>
</organism>
<comment type="caution">
    <text evidence="1">The sequence shown here is derived from an EMBL/GenBank/DDBJ whole genome shotgun (WGS) entry which is preliminary data.</text>
</comment>
<proteinExistence type="predicted"/>
<gene>
    <name evidence="1" type="ORF">SPARVUS_LOCUS10832178</name>
</gene>
<name>A0ABN9EW94_9NEOB</name>